<dbReference type="Proteomes" id="UP000005446">
    <property type="component" value="Unassembled WGS sequence"/>
</dbReference>
<accession>H0EHH5</accession>
<gene>
    <name evidence="1" type="ORF">M7I_1954</name>
</gene>
<dbReference type="AlphaFoldDB" id="H0EHH5"/>
<reference evidence="1 2" key="1">
    <citation type="journal article" date="2012" name="Eukaryot. Cell">
        <title>Genome sequence of the fungus Glarea lozoyensis: the first genome sequence of a species from the Helotiaceae family.</title>
        <authorList>
            <person name="Youssar L."/>
            <person name="Gruening B.A."/>
            <person name="Erxleben A."/>
            <person name="Guenther S."/>
            <person name="Huettel W."/>
        </authorList>
    </citation>
    <scope>NUCLEOTIDE SEQUENCE [LARGE SCALE GENOMIC DNA]</scope>
    <source>
        <strain evidence="2">ATCC 74030 / MF5533</strain>
    </source>
</reference>
<evidence type="ECO:0000313" key="1">
    <source>
        <dbReference type="EMBL" id="EHL02004.1"/>
    </source>
</evidence>
<dbReference type="InParanoid" id="H0EHH5"/>
<proteinExistence type="predicted"/>
<evidence type="ECO:0000313" key="2">
    <source>
        <dbReference type="Proteomes" id="UP000005446"/>
    </source>
</evidence>
<comment type="caution">
    <text evidence="1">The sequence shown here is derived from an EMBL/GenBank/DDBJ whole genome shotgun (WGS) entry which is preliminary data.</text>
</comment>
<organism evidence="1 2">
    <name type="scientific">Glarea lozoyensis (strain ATCC 74030 / MF5533)</name>
    <dbReference type="NCBI Taxonomy" id="1104152"/>
    <lineage>
        <taxon>Eukaryota</taxon>
        <taxon>Fungi</taxon>
        <taxon>Dikarya</taxon>
        <taxon>Ascomycota</taxon>
        <taxon>Pezizomycotina</taxon>
        <taxon>Leotiomycetes</taxon>
        <taxon>Helotiales</taxon>
        <taxon>Helotiaceae</taxon>
        <taxon>Glarea</taxon>
    </lineage>
</organism>
<name>H0EHH5_GLAL7</name>
<keyword evidence="2" id="KW-1185">Reference proteome</keyword>
<protein>
    <submittedName>
        <fullName evidence="1">Uncharacterized protein</fullName>
    </submittedName>
</protein>
<sequence length="38" mass="4186">MMSLWDLRVRTTWADNDAEVQVDASGGLYSANNLASLN</sequence>
<dbReference type="HOGENOM" id="CLU_3335699_0_0_1"/>
<dbReference type="EMBL" id="AGUE01000040">
    <property type="protein sequence ID" value="EHL02004.1"/>
    <property type="molecule type" value="Genomic_DNA"/>
</dbReference>